<evidence type="ECO:0000256" key="7">
    <source>
        <dbReference type="ARBA" id="ARBA00022801"/>
    </source>
</evidence>
<dbReference type="GO" id="GO:0046872">
    <property type="term" value="F:metal ion binding"/>
    <property type="evidence" value="ECO:0007669"/>
    <property type="project" value="UniProtKB-KW"/>
</dbReference>
<dbReference type="GO" id="GO:0006559">
    <property type="term" value="P:L-phenylalanine catabolic process"/>
    <property type="evidence" value="ECO:0007669"/>
    <property type="project" value="UniProtKB-UniPathway"/>
</dbReference>
<feature type="binding site" evidence="14">
    <location>
        <position position="366"/>
    </location>
    <ligand>
        <name>Ca(2+)</name>
        <dbReference type="ChEBI" id="CHEBI:29108"/>
    </ligand>
</feature>
<dbReference type="Gene3D" id="3.90.850.10">
    <property type="entry name" value="Fumarylacetoacetase-like, C-terminal domain"/>
    <property type="match status" value="1"/>
</dbReference>
<evidence type="ECO:0000256" key="5">
    <source>
        <dbReference type="ARBA" id="ARBA00012094"/>
    </source>
</evidence>
<keyword evidence="19" id="KW-1185">Reference proteome</keyword>
<dbReference type="KEGG" id="abe:ARB_01941"/>
<evidence type="ECO:0000256" key="10">
    <source>
        <dbReference type="ARBA" id="ARBA00022878"/>
    </source>
</evidence>
<evidence type="ECO:0000259" key="16">
    <source>
        <dbReference type="Pfam" id="PF01557"/>
    </source>
</evidence>
<feature type="domain" description="Fumarylacetoacetase N-terminal" evidence="17">
    <location>
        <begin position="139"/>
        <end position="248"/>
    </location>
</feature>
<dbReference type="InterPro" id="IPR015377">
    <property type="entry name" value="Fumarylacetoacetase_N"/>
</dbReference>
<evidence type="ECO:0000256" key="9">
    <source>
        <dbReference type="ARBA" id="ARBA00022842"/>
    </source>
</evidence>
<dbReference type="Pfam" id="PF09298">
    <property type="entry name" value="FAA_hydrolase_N"/>
    <property type="match status" value="1"/>
</dbReference>
<dbReference type="GO" id="GO:0006572">
    <property type="term" value="P:L-tyrosine catabolic process"/>
    <property type="evidence" value="ECO:0007669"/>
    <property type="project" value="UniProtKB-KW"/>
</dbReference>
<evidence type="ECO:0000256" key="1">
    <source>
        <dbReference type="ARBA" id="ARBA00001913"/>
    </source>
</evidence>
<feature type="binding site" evidence="14">
    <location>
        <position position="332"/>
    </location>
    <ligand>
        <name>Ca(2+)</name>
        <dbReference type="ChEBI" id="CHEBI:29108"/>
    </ligand>
</feature>
<dbReference type="HOGENOM" id="CLU_026207_2_0_1"/>
<comment type="caution">
    <text evidence="18">The sequence shown here is derived from an EMBL/GenBank/DDBJ whole genome shotgun (WGS) entry which is preliminary data.</text>
</comment>
<evidence type="ECO:0000256" key="6">
    <source>
        <dbReference type="ARBA" id="ARBA00022723"/>
    </source>
</evidence>
<comment type="similarity">
    <text evidence="4">Belongs to the FAH family.</text>
</comment>
<evidence type="ECO:0000256" key="13">
    <source>
        <dbReference type="PIRSR" id="PIRSR605959-2"/>
    </source>
</evidence>
<dbReference type="InterPro" id="IPR036663">
    <property type="entry name" value="Fumarylacetoacetase_C_sf"/>
</dbReference>
<feature type="binding site" evidence="14">
    <location>
        <position position="256"/>
    </location>
    <ligand>
        <name>Ca(2+)</name>
        <dbReference type="ChEBI" id="CHEBI:29108"/>
    </ligand>
</feature>
<feature type="binding site" evidence="13">
    <location>
        <position position="272"/>
    </location>
    <ligand>
        <name>substrate</name>
    </ligand>
</feature>
<evidence type="ECO:0000256" key="3">
    <source>
        <dbReference type="ARBA" id="ARBA00004782"/>
    </source>
</evidence>
<feature type="region of interest" description="Disordered" evidence="15">
    <location>
        <begin position="71"/>
        <end position="107"/>
    </location>
</feature>
<dbReference type="SUPFAM" id="SSF56529">
    <property type="entry name" value="FAH"/>
    <property type="match status" value="1"/>
</dbReference>
<feature type="active site" description="Proton acceptor" evidence="12">
    <location>
        <position position="263"/>
    </location>
</feature>
<dbReference type="UniPathway" id="UPA00139">
    <property type="reaction ID" value="UER00341"/>
</dbReference>
<evidence type="ECO:0000313" key="19">
    <source>
        <dbReference type="Proteomes" id="UP000008866"/>
    </source>
</evidence>
<dbReference type="InterPro" id="IPR011234">
    <property type="entry name" value="Fumarylacetoacetase-like_C"/>
</dbReference>
<feature type="binding site" evidence="14">
    <location>
        <position position="386"/>
    </location>
    <ligand>
        <name>Mg(2+)</name>
        <dbReference type="ChEBI" id="CHEBI:18420"/>
    </ligand>
</feature>
<feature type="binding site" evidence="13">
    <location>
        <position position="377"/>
    </location>
    <ligand>
        <name>substrate</name>
    </ligand>
</feature>
<dbReference type="InterPro" id="IPR005959">
    <property type="entry name" value="Fumarylacetoacetase"/>
</dbReference>
<proteinExistence type="inferred from homology"/>
<dbReference type="Gene3D" id="2.30.30.230">
    <property type="entry name" value="Fumarylacetoacetase, N-terminal domain"/>
    <property type="match status" value="1"/>
</dbReference>
<evidence type="ECO:0000256" key="2">
    <source>
        <dbReference type="ARBA" id="ARBA00001946"/>
    </source>
</evidence>
<dbReference type="EMBL" id="ABSU01000024">
    <property type="protein sequence ID" value="EFE31074.1"/>
    <property type="molecule type" value="Genomic_DNA"/>
</dbReference>
<protein>
    <recommendedName>
        <fullName evidence="5">fumarylacetoacetase</fullName>
        <ecNumber evidence="5">3.7.1.2</ecNumber>
    </recommendedName>
</protein>
<evidence type="ECO:0000313" key="18">
    <source>
        <dbReference type="EMBL" id="EFE31074.1"/>
    </source>
</evidence>
<dbReference type="SUPFAM" id="SSF63433">
    <property type="entry name" value="Fumarylacetoacetate hydrolase, FAH, N-terminal domain"/>
    <property type="match status" value="1"/>
</dbReference>
<dbReference type="OMA" id="YWTAAQQ"/>
<dbReference type="InterPro" id="IPR036462">
    <property type="entry name" value="Fumarylacetoacetase_N_sf"/>
</dbReference>
<dbReference type="STRING" id="663331.D4B0G7"/>
<feature type="binding site" evidence="14">
    <location>
        <position position="366"/>
    </location>
    <ligand>
        <name>Mg(2+)</name>
        <dbReference type="ChEBI" id="CHEBI:18420"/>
    </ligand>
</feature>
<comment type="cofactor">
    <cofactor evidence="2 14">
        <name>Mg(2+)</name>
        <dbReference type="ChEBI" id="CHEBI:18420"/>
    </cofactor>
</comment>
<dbReference type="AlphaFoldDB" id="D4B0G7"/>
<dbReference type="Proteomes" id="UP000008866">
    <property type="component" value="Unassembled WGS sequence"/>
</dbReference>
<evidence type="ECO:0000256" key="11">
    <source>
        <dbReference type="ARBA" id="ARBA00023232"/>
    </source>
</evidence>
<evidence type="ECO:0000256" key="14">
    <source>
        <dbReference type="PIRSR" id="PIRSR605959-3"/>
    </source>
</evidence>
<keyword evidence="7 18" id="KW-0378">Hydrolase</keyword>
<dbReference type="PANTHER" id="PTHR43069:SF2">
    <property type="entry name" value="FUMARYLACETOACETASE"/>
    <property type="match status" value="1"/>
</dbReference>
<feature type="binding site" evidence="14">
    <location>
        <position position="334"/>
    </location>
    <ligand>
        <name>Ca(2+)</name>
        <dbReference type="ChEBI" id="CHEBI:29108"/>
    </ligand>
</feature>
<dbReference type="eggNOG" id="KOG2843">
    <property type="taxonomic scope" value="Eukaryota"/>
</dbReference>
<comment type="pathway">
    <text evidence="3">Amino-acid degradation; L-phenylalanine degradation; acetoacetate and fumarate from L-phenylalanine: step 6/6.</text>
</comment>
<dbReference type="Pfam" id="PF01557">
    <property type="entry name" value="FAA_hydrolase"/>
    <property type="match status" value="1"/>
</dbReference>
<evidence type="ECO:0000259" key="17">
    <source>
        <dbReference type="Pfam" id="PF09298"/>
    </source>
</evidence>
<accession>D4B0G7</accession>
<dbReference type="EC" id="3.7.1.2" evidence="5"/>
<organism evidence="18 19">
    <name type="scientific">Arthroderma benhamiae (strain ATCC MYA-4681 / CBS 112371)</name>
    <name type="common">Trichophyton mentagrophytes</name>
    <dbReference type="NCBI Taxonomy" id="663331"/>
    <lineage>
        <taxon>Eukaryota</taxon>
        <taxon>Fungi</taxon>
        <taxon>Dikarya</taxon>
        <taxon>Ascomycota</taxon>
        <taxon>Pezizomycotina</taxon>
        <taxon>Eurotiomycetes</taxon>
        <taxon>Eurotiomycetidae</taxon>
        <taxon>Onygenales</taxon>
        <taxon>Arthrodermataceae</taxon>
        <taxon>Trichophyton</taxon>
    </lineage>
</organism>
<feature type="binding site" evidence="13">
    <location>
        <position position="487"/>
    </location>
    <ligand>
        <name>substrate</name>
    </ligand>
</feature>
<dbReference type="GeneID" id="9523485"/>
<evidence type="ECO:0000256" key="8">
    <source>
        <dbReference type="ARBA" id="ARBA00022837"/>
    </source>
</evidence>
<reference evidence="19" key="1">
    <citation type="journal article" date="2011" name="Genome Biol.">
        <title>Comparative and functional genomics provide insights into the pathogenicity of dermatophytic fungi.</title>
        <authorList>
            <person name="Burmester A."/>
            <person name="Shelest E."/>
            <person name="Gloeckner G."/>
            <person name="Heddergott C."/>
            <person name="Schindler S."/>
            <person name="Staib P."/>
            <person name="Heidel A."/>
            <person name="Felder M."/>
            <person name="Petzold A."/>
            <person name="Szafranski K."/>
            <person name="Feuermann M."/>
            <person name="Pedruzzi I."/>
            <person name="Priebe S."/>
            <person name="Groth M."/>
            <person name="Winkler R."/>
            <person name="Li W."/>
            <person name="Kniemeyer O."/>
            <person name="Schroeckh V."/>
            <person name="Hertweck C."/>
            <person name="Hube B."/>
            <person name="White T.C."/>
            <person name="Platzer M."/>
            <person name="Guthke R."/>
            <person name="Heitman J."/>
            <person name="Woestemeyer J."/>
            <person name="Zipfel P.F."/>
            <person name="Monod M."/>
            <person name="Brakhage A.A."/>
        </authorList>
    </citation>
    <scope>NUCLEOTIDE SEQUENCE [LARGE SCALE GENOMIC DNA]</scope>
    <source>
        <strain evidence="19">ATCC MYA-4681 / CBS 112371</strain>
    </source>
</reference>
<feature type="binding site" evidence="13">
    <location>
        <position position="373"/>
    </location>
    <ligand>
        <name>substrate</name>
    </ligand>
</feature>
<dbReference type="FunFam" id="3.90.850.10:FF:000009">
    <property type="entry name" value="Fumarylacetoacetase"/>
    <property type="match status" value="1"/>
</dbReference>
<keyword evidence="11" id="KW-0585">Phenylalanine catabolism</keyword>
<dbReference type="NCBIfam" id="TIGR01266">
    <property type="entry name" value="fum_ac_acetase"/>
    <property type="match status" value="1"/>
</dbReference>
<comment type="cofactor">
    <cofactor evidence="1 14">
        <name>Ca(2+)</name>
        <dbReference type="ChEBI" id="CHEBI:29108"/>
    </cofactor>
</comment>
<dbReference type="RefSeq" id="XP_003011714.1">
    <property type="nucleotide sequence ID" value="XM_003011668.1"/>
</dbReference>
<sequence length="556" mass="60886">MSQIADEEDKISRRSSRSLYVPLSAASNERSWSSNVLLARHLIPSSLPSERNPELAGAGRFRRHGRASWHQTGARKLWPSATPPAKNTKQEAMTKLNNTNCPSPERRKSREKETAFLFFFFPFVPSVFVIPRDSPFSLANIPFGIISTAALADPRPAVAIGDYALDLFAFSSAGGFSKLSSFSSHIDVFTKPTLNDFAALGRPVHREVRGYLQDIFRDSTPYPEILKTNEDLKGKALVPLKDITNHLPMKIGDYTDFYAGLNHAFNVGVLFRGPDNALQPNYKHLPVGYHGRASSVIVSGQPVRRPNGQILANPAATPKVPIFSPCKKLDIELELAVFVGKGNKLGEPIPIDQAEDHLFGVVLMNDWSARDIQAWEYVPLGPFNAKNFATSITPWVVLMDALEPFRSTGLAADEGLDNLLPYLREKRAENVYDMQLQFDLKPANSSCTSTVAKTNAKNLLYSFAQMLTHHSVTGCNMNTGDLLGSGTISGKETGTLGSLLENTQGGKQPMKLSDGSERVFLEDGDEVTLKGMCGEEGSYVGFGNCTATILPAHVIN</sequence>
<keyword evidence="8 14" id="KW-0106">Calcium</keyword>
<gene>
    <name evidence="18" type="ORF">ARB_01941</name>
</gene>
<keyword evidence="10" id="KW-0828">Tyrosine catabolism</keyword>
<name>D4B0G7_ARTBC</name>
<dbReference type="GO" id="GO:1902000">
    <property type="term" value="P:homogentisate catabolic process"/>
    <property type="evidence" value="ECO:0007669"/>
    <property type="project" value="TreeGrafter"/>
</dbReference>
<dbReference type="PANTHER" id="PTHR43069">
    <property type="entry name" value="FUMARYLACETOACETASE"/>
    <property type="match status" value="1"/>
</dbReference>
<keyword evidence="9 14" id="KW-0460">Magnesium</keyword>
<feature type="compositionally biased region" description="Polar residues" evidence="15">
    <location>
        <begin position="85"/>
        <end position="102"/>
    </location>
</feature>
<feature type="binding site" evidence="14">
    <location>
        <position position="390"/>
    </location>
    <ligand>
        <name>Mg(2+)</name>
        <dbReference type="ChEBI" id="CHEBI:18420"/>
    </ligand>
</feature>
<keyword evidence="6 14" id="KW-0479">Metal-binding</keyword>
<feature type="domain" description="Fumarylacetoacetase-like C-terminal" evidence="16">
    <location>
        <begin position="256"/>
        <end position="548"/>
    </location>
</feature>
<evidence type="ECO:0000256" key="4">
    <source>
        <dbReference type="ARBA" id="ARBA00010211"/>
    </source>
</evidence>
<evidence type="ECO:0000256" key="12">
    <source>
        <dbReference type="PIRSR" id="PIRSR605959-1"/>
    </source>
</evidence>
<feature type="binding site" evidence="13">
    <location>
        <position position="258"/>
    </location>
    <ligand>
        <name>substrate</name>
    </ligand>
</feature>
<dbReference type="GO" id="GO:0004334">
    <property type="term" value="F:fumarylacetoacetase activity"/>
    <property type="evidence" value="ECO:0007669"/>
    <property type="project" value="UniProtKB-EC"/>
</dbReference>
<evidence type="ECO:0000256" key="15">
    <source>
        <dbReference type="SAM" id="MobiDB-lite"/>
    </source>
</evidence>